<dbReference type="Proteomes" id="UP000515703">
    <property type="component" value="Chromosome"/>
</dbReference>
<gene>
    <name evidence="1" type="ORF">bsdcttw_11470</name>
</gene>
<reference evidence="1 2" key="2">
    <citation type="submission" date="2020-08" db="EMBL/GenBank/DDBJ databases">
        <authorList>
            <person name="Ueki A."/>
            <person name="Tonouchi A."/>
        </authorList>
    </citation>
    <scope>NUCLEOTIDE SEQUENCE [LARGE SCALE GENOMIC DNA]</scope>
    <source>
        <strain evidence="1 2">CTTW</strain>
    </source>
</reference>
<evidence type="ECO:0000313" key="2">
    <source>
        <dbReference type="Proteomes" id="UP000515703"/>
    </source>
</evidence>
<protein>
    <submittedName>
        <fullName evidence="1">Uncharacterized protein</fullName>
    </submittedName>
</protein>
<name>A0A7I8DP89_9FIRM</name>
<dbReference type="KEGG" id="acht:bsdcttw_11470"/>
<evidence type="ECO:0000313" key="1">
    <source>
        <dbReference type="EMBL" id="BCJ98106.1"/>
    </source>
</evidence>
<dbReference type="RefSeq" id="WP_185258456.1">
    <property type="nucleotide sequence ID" value="NZ_AP023368.1"/>
</dbReference>
<organism evidence="1 2">
    <name type="scientific">Anaerocolumna chitinilytica</name>
    <dbReference type="NCBI Taxonomy" id="1727145"/>
    <lineage>
        <taxon>Bacteria</taxon>
        <taxon>Bacillati</taxon>
        <taxon>Bacillota</taxon>
        <taxon>Clostridia</taxon>
        <taxon>Lachnospirales</taxon>
        <taxon>Lachnospiraceae</taxon>
        <taxon>Anaerocolumna</taxon>
    </lineage>
</organism>
<proteinExistence type="predicted"/>
<keyword evidence="2" id="KW-1185">Reference proteome</keyword>
<reference evidence="1 2" key="1">
    <citation type="submission" date="2020-08" db="EMBL/GenBank/DDBJ databases">
        <title>Draft genome sequencing of an Anaerocolumna strain isolated from anoxic soil subjected to BSD treatment.</title>
        <authorList>
            <person name="Uek A."/>
            <person name="Tonouchi A."/>
        </authorList>
    </citation>
    <scope>NUCLEOTIDE SEQUENCE [LARGE SCALE GENOMIC DNA]</scope>
    <source>
        <strain evidence="1 2">CTTW</strain>
    </source>
</reference>
<accession>A0A7I8DP89</accession>
<sequence>MIRIISGRYGPKLLGPGTVLNLDPSKEEILVNKKIAEYVDELGEADTDDGKEAPFKTFEELKRMRTKKELIEYAQSIGLHTLEEEDKKEVLIDAIANYTEEHLTGGGNGV</sequence>
<dbReference type="AlphaFoldDB" id="A0A7I8DP89"/>
<dbReference type="EMBL" id="AP023368">
    <property type="protein sequence ID" value="BCJ98106.1"/>
    <property type="molecule type" value="Genomic_DNA"/>
</dbReference>